<protein>
    <recommendedName>
        <fullName evidence="6">Sister chromatid cohesion protein PDS5</fullName>
    </recommendedName>
</protein>
<feature type="compositionally biased region" description="Basic and acidic residues" evidence="1">
    <location>
        <begin position="18"/>
        <end position="32"/>
    </location>
</feature>
<evidence type="ECO:0000259" key="2">
    <source>
        <dbReference type="Pfam" id="PF08514"/>
    </source>
</evidence>
<dbReference type="GO" id="GO:0007062">
    <property type="term" value="P:sister chromatid cohesion"/>
    <property type="evidence" value="ECO:0007669"/>
    <property type="project" value="UniProtKB-ARBA"/>
</dbReference>
<feature type="domain" description="STAG" evidence="2">
    <location>
        <begin position="156"/>
        <end position="259"/>
    </location>
</feature>
<dbReference type="GO" id="GO:0003682">
    <property type="term" value="F:chromatin binding"/>
    <property type="evidence" value="ECO:0007669"/>
    <property type="project" value="TreeGrafter"/>
</dbReference>
<sequence length="1138" mass="129717">MEEEPVAPDTATRRSKRTRAEVRQADFTRTDRIEDELEDEREESSDEFQQPRPKPKRNRPNEGASTSAAASRKADLSLTDVIKGDGKEIPEVVKRWVEHYERNQKSAMAELLTMLFEACGAKHSILEENIEETDVDDVVVALVNMAKRGEVEDYQSSKRGFKNFKENLVYFWDNLVSECQNGPLFDQSLFDRCLDYIIALSCTPPRSYRQIASLMGLQLVTSFINVAKILGPQRETTQRQLDAEKKKNIEGPRVESLTKRLSMTHEKITMLEEMMRKIFTGLFVHRYRDIDPDIRMSCIESLGVWSSGVRKISVLALQNLYEVDANVPSLNLFTQRFYRRMLELADDIDISVSVCAIGLVKQLLRHELVPDEELGSFYDLLIDDPPEVRRAIGALVHDHLIAQKFNNSQSHSTGSDSDSPEVHINRMLKILKEFSADPILSSYVIDDIWDYMGAMKDWKCIIRMLLADNPSAELDDVDATNLIRLFFSSVRKAVGERIVPTTDNRNPHHTKAQKEMFENSKRDITVAMMKTYPQLLRKFMPDKDKIAPLVGIIPHMNLELYSLKRQEQNFRAVLKLIREAFFKHGEKDNLRACVKAIKFCSSESQGELQDFAQNQIKDLEDDLVAKLKSAMKDVMNGGDEYSLLVNLKRLHELQLMHKVPLDSLYQDLVHILKSFRNIDDEVVSFLFLNMFVHVSWCLHSILSSETVSETSLSSLIGKRDALLEELDYFLSNSFQLHSDSRSKTQLAYWVCGILADTWCLFKRAKFSMTKLEILGYTPDVTVIEKYWRMCEQLLDVSEYTEETNADTVMFALAKLVATDTVAKEHLAPEVISHLGKYGASVTEIVKHLITVLKKKGDISNILLEALKKILHSLQVKAYQRYLAAISSGDDETSSKQFQECKSLAARLSGPYVGAARNKYKAEILNIVREGINFAFSEAPKQLSFLDGAMLPFVSKLPPSDILDIMKGVERRTENVKTDEDPSGWRAYHTFLDILREKYLKNEAAKDGNEGTTVRRRGRPRKQQTLQGKRLFDDQISSEDEDPISGSDQDVGAEDKEEDDELLIHSLRASSKLRSLRVSKSQTRTVDSNLAAEDLATPKTSGTNDFVSCLCRLRTRIRRPFMFHFTAIKLHFLDVGASS</sequence>
<dbReference type="EMBL" id="PNBA02000008">
    <property type="protein sequence ID" value="KAG6415345.1"/>
    <property type="molecule type" value="Genomic_DNA"/>
</dbReference>
<gene>
    <name evidence="4" type="ORF">SASPL_122756</name>
</gene>
<dbReference type="InterPro" id="IPR016024">
    <property type="entry name" value="ARM-type_fold"/>
</dbReference>
<accession>A0A8X8XK47</accession>
<dbReference type="PANTHER" id="PTHR11199:SF0">
    <property type="entry name" value="LD34181P-RELATED"/>
    <property type="match status" value="1"/>
</dbReference>
<reference evidence="4" key="2">
    <citation type="submission" date="2020-08" db="EMBL/GenBank/DDBJ databases">
        <title>Plant Genome Project.</title>
        <authorList>
            <person name="Zhang R.-G."/>
        </authorList>
    </citation>
    <scope>NUCLEOTIDE SEQUENCE</scope>
    <source>
        <strain evidence="4">Huo1</strain>
        <tissue evidence="4">Leaf</tissue>
    </source>
</reference>
<proteinExistence type="predicted"/>
<dbReference type="InterPro" id="IPR039662">
    <property type="entry name" value="Cohesin_Scc3/SA"/>
</dbReference>
<evidence type="ECO:0000313" key="5">
    <source>
        <dbReference type="Proteomes" id="UP000298416"/>
    </source>
</evidence>
<dbReference type="Pfam" id="PF24571">
    <property type="entry name" value="HEAT_SCC3-SA"/>
    <property type="match status" value="1"/>
</dbReference>
<feature type="region of interest" description="Disordered" evidence="1">
    <location>
        <begin position="1"/>
        <end position="74"/>
    </location>
</feature>
<dbReference type="GO" id="GO:0000785">
    <property type="term" value="C:chromatin"/>
    <property type="evidence" value="ECO:0007669"/>
    <property type="project" value="TreeGrafter"/>
</dbReference>
<name>A0A8X8XK47_SALSN</name>
<dbReference type="PANTHER" id="PTHR11199">
    <property type="entry name" value="STROMAL ANTIGEN"/>
    <property type="match status" value="1"/>
</dbReference>
<dbReference type="InterPro" id="IPR013721">
    <property type="entry name" value="STAG"/>
</dbReference>
<organism evidence="4">
    <name type="scientific">Salvia splendens</name>
    <name type="common">Scarlet sage</name>
    <dbReference type="NCBI Taxonomy" id="180675"/>
    <lineage>
        <taxon>Eukaryota</taxon>
        <taxon>Viridiplantae</taxon>
        <taxon>Streptophyta</taxon>
        <taxon>Embryophyta</taxon>
        <taxon>Tracheophyta</taxon>
        <taxon>Spermatophyta</taxon>
        <taxon>Magnoliopsida</taxon>
        <taxon>eudicotyledons</taxon>
        <taxon>Gunneridae</taxon>
        <taxon>Pentapetalae</taxon>
        <taxon>asterids</taxon>
        <taxon>lamiids</taxon>
        <taxon>Lamiales</taxon>
        <taxon>Lamiaceae</taxon>
        <taxon>Nepetoideae</taxon>
        <taxon>Mentheae</taxon>
        <taxon>Salviinae</taxon>
        <taxon>Salvia</taxon>
        <taxon>Salvia subgen. Calosphace</taxon>
        <taxon>core Calosphace</taxon>
    </lineage>
</organism>
<evidence type="ECO:0000256" key="1">
    <source>
        <dbReference type="SAM" id="MobiDB-lite"/>
    </source>
</evidence>
<evidence type="ECO:0000313" key="4">
    <source>
        <dbReference type="EMBL" id="KAG6415345.1"/>
    </source>
</evidence>
<comment type="caution">
    <text evidence="4">The sequence shown here is derived from an EMBL/GenBank/DDBJ whole genome shotgun (WGS) entry which is preliminary data.</text>
</comment>
<evidence type="ECO:0008006" key="6">
    <source>
        <dbReference type="Google" id="ProtNLM"/>
    </source>
</evidence>
<dbReference type="InterPro" id="IPR056396">
    <property type="entry name" value="HEAT_SCC3-SA"/>
</dbReference>
<feature type="domain" description="Cohesin subunit SCC3/SA HEAT-repeats" evidence="3">
    <location>
        <begin position="443"/>
        <end position="696"/>
    </location>
</feature>
<dbReference type="Proteomes" id="UP000298416">
    <property type="component" value="Unassembled WGS sequence"/>
</dbReference>
<feature type="compositionally biased region" description="Acidic residues" evidence="1">
    <location>
        <begin position="33"/>
        <end position="46"/>
    </location>
</feature>
<dbReference type="GO" id="GO:0005634">
    <property type="term" value="C:nucleus"/>
    <property type="evidence" value="ECO:0007669"/>
    <property type="project" value="TreeGrafter"/>
</dbReference>
<dbReference type="Pfam" id="PF08514">
    <property type="entry name" value="STAG"/>
    <property type="match status" value="1"/>
</dbReference>
<dbReference type="AlphaFoldDB" id="A0A8X8XK47"/>
<reference evidence="4" key="1">
    <citation type="submission" date="2018-01" db="EMBL/GenBank/DDBJ databases">
        <authorList>
            <person name="Mao J.F."/>
        </authorList>
    </citation>
    <scope>NUCLEOTIDE SEQUENCE</scope>
    <source>
        <strain evidence="4">Huo1</strain>
        <tissue evidence="4">Leaf</tissue>
    </source>
</reference>
<dbReference type="SUPFAM" id="SSF48371">
    <property type="entry name" value="ARM repeat"/>
    <property type="match status" value="1"/>
</dbReference>
<dbReference type="GO" id="GO:0008278">
    <property type="term" value="C:cohesin complex"/>
    <property type="evidence" value="ECO:0007669"/>
    <property type="project" value="TreeGrafter"/>
</dbReference>
<evidence type="ECO:0000259" key="3">
    <source>
        <dbReference type="Pfam" id="PF24571"/>
    </source>
</evidence>
<feature type="region of interest" description="Disordered" evidence="1">
    <location>
        <begin position="1004"/>
        <end position="1058"/>
    </location>
</feature>
<keyword evidence="5" id="KW-1185">Reference proteome</keyword>